<dbReference type="Pfam" id="PF03459">
    <property type="entry name" value="TOBE"/>
    <property type="match status" value="1"/>
</dbReference>
<evidence type="ECO:0000313" key="9">
    <source>
        <dbReference type="Proteomes" id="UP001501521"/>
    </source>
</evidence>
<dbReference type="SUPFAM" id="SSF52540">
    <property type="entry name" value="P-loop containing nucleoside triphosphate hydrolases"/>
    <property type="match status" value="1"/>
</dbReference>
<protein>
    <submittedName>
        <fullName evidence="8">ATP-binding cassette domain-containing protein</fullName>
    </submittedName>
</protein>
<dbReference type="Gene3D" id="2.40.50.100">
    <property type="match status" value="1"/>
</dbReference>
<proteinExistence type="predicted"/>
<dbReference type="InterPro" id="IPR005116">
    <property type="entry name" value="Transp-assoc_OB_typ1"/>
</dbReference>
<feature type="domain" description="ABC transporter" evidence="6">
    <location>
        <begin position="5"/>
        <end position="232"/>
    </location>
</feature>
<name>A0ABP9F372_9ACTN</name>
<evidence type="ECO:0000256" key="5">
    <source>
        <dbReference type="PROSITE-ProRule" id="PRU01213"/>
    </source>
</evidence>
<dbReference type="GO" id="GO:0005524">
    <property type="term" value="F:ATP binding"/>
    <property type="evidence" value="ECO:0007669"/>
    <property type="project" value="UniProtKB-KW"/>
</dbReference>
<evidence type="ECO:0000259" key="7">
    <source>
        <dbReference type="PROSITE" id="PS51866"/>
    </source>
</evidence>
<dbReference type="RefSeq" id="WP_345578784.1">
    <property type="nucleotide sequence ID" value="NZ_BAABLV010000008.1"/>
</dbReference>
<dbReference type="Gene3D" id="3.40.50.300">
    <property type="entry name" value="P-loop containing nucleotide triphosphate hydrolases"/>
    <property type="match status" value="1"/>
</dbReference>
<keyword evidence="4 8" id="KW-0067">ATP-binding</keyword>
<evidence type="ECO:0000256" key="3">
    <source>
        <dbReference type="ARBA" id="ARBA00022741"/>
    </source>
</evidence>
<sequence length="350" mass="36101">MTDAVRIDATVASRGLDLAVGIPEGVTVAVVGPNGAGKSSLVQLIAGSLAPDAGSVSLLGETVSAPGRIVPVHRRRIGHLGQRALLFPHLSVLDNVAFGPRSRGATRAAALERAARELSGVGLADLGSRRPSQLSGGQAQRVALARALAIDPDVMLLDEPFAALDATVTPELRRLLRVRLRGLTTVLVTHDFLDVVALADHVIELHGGSLAGGGPVENTVQRPATEFLAHFVGLNLLRGRAHGGALALGGGISVAGLADEGLVDGEARAVFPPTAVSVFRAAPHGSPRNELPAVVELVEDRWPVQRVTLAVAGQRMAADLTPEAVRELALAPGEPVVAVLKATQVALYQG</sequence>
<dbReference type="SMART" id="SM00382">
    <property type="entry name" value="AAA"/>
    <property type="match status" value="1"/>
</dbReference>
<evidence type="ECO:0000259" key="6">
    <source>
        <dbReference type="PROSITE" id="PS50893"/>
    </source>
</evidence>
<dbReference type="InterPro" id="IPR050093">
    <property type="entry name" value="ABC_SmlMolc_Importer"/>
</dbReference>
<dbReference type="Proteomes" id="UP001501521">
    <property type="component" value="Unassembled WGS sequence"/>
</dbReference>
<dbReference type="PROSITE" id="PS00211">
    <property type="entry name" value="ABC_TRANSPORTER_1"/>
    <property type="match status" value="1"/>
</dbReference>
<keyword evidence="1" id="KW-0813">Transport</keyword>
<dbReference type="PROSITE" id="PS50893">
    <property type="entry name" value="ABC_TRANSPORTER_2"/>
    <property type="match status" value="1"/>
</dbReference>
<evidence type="ECO:0000313" key="8">
    <source>
        <dbReference type="EMBL" id="GAA4891864.1"/>
    </source>
</evidence>
<dbReference type="EMBL" id="BAABLV010000008">
    <property type="protein sequence ID" value="GAA4891864.1"/>
    <property type="molecule type" value="Genomic_DNA"/>
</dbReference>
<evidence type="ECO:0000256" key="2">
    <source>
        <dbReference type="ARBA" id="ARBA00022505"/>
    </source>
</evidence>
<keyword evidence="9" id="KW-1185">Reference proteome</keyword>
<dbReference type="InterPro" id="IPR008995">
    <property type="entry name" value="Mo/tungstate-bd_C_term_dom"/>
</dbReference>
<keyword evidence="3" id="KW-0547">Nucleotide-binding</keyword>
<organism evidence="8 9">
    <name type="scientific">Tessaracoccus lubricantis</name>
    <dbReference type="NCBI Taxonomy" id="545543"/>
    <lineage>
        <taxon>Bacteria</taxon>
        <taxon>Bacillati</taxon>
        <taxon>Actinomycetota</taxon>
        <taxon>Actinomycetes</taxon>
        <taxon>Propionibacteriales</taxon>
        <taxon>Propionibacteriaceae</taxon>
        <taxon>Tessaracoccus</taxon>
    </lineage>
</organism>
<dbReference type="InterPro" id="IPR004606">
    <property type="entry name" value="Mop_domain"/>
</dbReference>
<comment type="caution">
    <text evidence="8">The sequence shown here is derived from an EMBL/GenBank/DDBJ whole genome shotgun (WGS) entry which is preliminary data.</text>
</comment>
<evidence type="ECO:0000256" key="1">
    <source>
        <dbReference type="ARBA" id="ARBA00022448"/>
    </source>
</evidence>
<keyword evidence="2 5" id="KW-0500">Molybdenum</keyword>
<feature type="domain" description="Mop" evidence="7">
    <location>
        <begin position="284"/>
        <end position="349"/>
    </location>
</feature>
<evidence type="ECO:0000256" key="4">
    <source>
        <dbReference type="ARBA" id="ARBA00022840"/>
    </source>
</evidence>
<dbReference type="PANTHER" id="PTHR42781">
    <property type="entry name" value="SPERMIDINE/PUTRESCINE IMPORT ATP-BINDING PROTEIN POTA"/>
    <property type="match status" value="1"/>
</dbReference>
<dbReference type="PROSITE" id="PS51866">
    <property type="entry name" value="MOP"/>
    <property type="match status" value="1"/>
</dbReference>
<dbReference type="InterPro" id="IPR003439">
    <property type="entry name" value="ABC_transporter-like_ATP-bd"/>
</dbReference>
<accession>A0ABP9F372</accession>
<dbReference type="Pfam" id="PF00005">
    <property type="entry name" value="ABC_tran"/>
    <property type="match status" value="1"/>
</dbReference>
<reference evidence="9" key="1">
    <citation type="journal article" date="2019" name="Int. J. Syst. Evol. Microbiol.">
        <title>The Global Catalogue of Microorganisms (GCM) 10K type strain sequencing project: providing services to taxonomists for standard genome sequencing and annotation.</title>
        <authorList>
            <consortium name="The Broad Institute Genomics Platform"/>
            <consortium name="The Broad Institute Genome Sequencing Center for Infectious Disease"/>
            <person name="Wu L."/>
            <person name="Ma J."/>
        </authorList>
    </citation>
    <scope>NUCLEOTIDE SEQUENCE [LARGE SCALE GENOMIC DNA]</scope>
    <source>
        <strain evidence="9">JCM 19125</strain>
    </source>
</reference>
<dbReference type="SUPFAM" id="SSF50331">
    <property type="entry name" value="MOP-like"/>
    <property type="match status" value="1"/>
</dbReference>
<dbReference type="InterPro" id="IPR003593">
    <property type="entry name" value="AAA+_ATPase"/>
</dbReference>
<dbReference type="PANTHER" id="PTHR42781:SF4">
    <property type="entry name" value="SPERMIDINE_PUTRESCINE IMPORT ATP-BINDING PROTEIN POTA"/>
    <property type="match status" value="1"/>
</dbReference>
<dbReference type="InterPro" id="IPR027417">
    <property type="entry name" value="P-loop_NTPase"/>
</dbReference>
<gene>
    <name evidence="8" type="ORF">GCM10025789_06060</name>
</gene>
<dbReference type="InterPro" id="IPR017871">
    <property type="entry name" value="ABC_transporter-like_CS"/>
</dbReference>